<dbReference type="InterPro" id="IPR015424">
    <property type="entry name" value="PyrdxlP-dep_Trfase"/>
</dbReference>
<evidence type="ECO:0000256" key="1">
    <source>
        <dbReference type="ARBA" id="ARBA00022898"/>
    </source>
</evidence>
<gene>
    <name evidence="3" type="ORF">CONPUDRAFT_150788</name>
</gene>
<dbReference type="KEGG" id="cput:CONPUDRAFT_150788"/>
<dbReference type="GO" id="GO:0006520">
    <property type="term" value="P:amino acid metabolic process"/>
    <property type="evidence" value="ECO:0007669"/>
    <property type="project" value="TreeGrafter"/>
</dbReference>
<proteinExistence type="predicted"/>
<evidence type="ECO:0000259" key="2">
    <source>
        <dbReference type="Pfam" id="PF00155"/>
    </source>
</evidence>
<dbReference type="PRINTS" id="PR00753">
    <property type="entry name" value="ACCSYNTHASE"/>
</dbReference>
<dbReference type="InterPro" id="IPR050478">
    <property type="entry name" value="Ethylene_sulfur-biosynth"/>
</dbReference>
<dbReference type="Gene3D" id="3.90.1150.10">
    <property type="entry name" value="Aspartate Aminotransferase, domain 1"/>
    <property type="match status" value="1"/>
</dbReference>
<dbReference type="InterPro" id="IPR004839">
    <property type="entry name" value="Aminotransferase_I/II_large"/>
</dbReference>
<dbReference type="GeneID" id="19202752"/>
<dbReference type="EMBL" id="JH711575">
    <property type="protein sequence ID" value="EIW83723.1"/>
    <property type="molecule type" value="Genomic_DNA"/>
</dbReference>
<dbReference type="OrthoDB" id="7042322at2759"/>
<evidence type="ECO:0000313" key="3">
    <source>
        <dbReference type="EMBL" id="EIW83723.1"/>
    </source>
</evidence>
<evidence type="ECO:0000313" key="4">
    <source>
        <dbReference type="Proteomes" id="UP000053558"/>
    </source>
</evidence>
<feature type="domain" description="Aminotransferase class I/classII large" evidence="2">
    <location>
        <begin position="180"/>
        <end position="428"/>
    </location>
</feature>
<reference evidence="4" key="1">
    <citation type="journal article" date="2012" name="Science">
        <title>The Paleozoic origin of enzymatic lignin decomposition reconstructed from 31 fungal genomes.</title>
        <authorList>
            <person name="Floudas D."/>
            <person name="Binder M."/>
            <person name="Riley R."/>
            <person name="Barry K."/>
            <person name="Blanchette R.A."/>
            <person name="Henrissat B."/>
            <person name="Martinez A.T."/>
            <person name="Otillar R."/>
            <person name="Spatafora J.W."/>
            <person name="Yadav J.S."/>
            <person name="Aerts A."/>
            <person name="Benoit I."/>
            <person name="Boyd A."/>
            <person name="Carlson A."/>
            <person name="Copeland A."/>
            <person name="Coutinho P.M."/>
            <person name="de Vries R.P."/>
            <person name="Ferreira P."/>
            <person name="Findley K."/>
            <person name="Foster B."/>
            <person name="Gaskell J."/>
            <person name="Glotzer D."/>
            <person name="Gorecki P."/>
            <person name="Heitman J."/>
            <person name="Hesse C."/>
            <person name="Hori C."/>
            <person name="Igarashi K."/>
            <person name="Jurgens J.A."/>
            <person name="Kallen N."/>
            <person name="Kersten P."/>
            <person name="Kohler A."/>
            <person name="Kuees U."/>
            <person name="Kumar T.K.A."/>
            <person name="Kuo A."/>
            <person name="LaButti K."/>
            <person name="Larrondo L.F."/>
            <person name="Lindquist E."/>
            <person name="Ling A."/>
            <person name="Lombard V."/>
            <person name="Lucas S."/>
            <person name="Lundell T."/>
            <person name="Martin R."/>
            <person name="McLaughlin D.J."/>
            <person name="Morgenstern I."/>
            <person name="Morin E."/>
            <person name="Murat C."/>
            <person name="Nagy L.G."/>
            <person name="Nolan M."/>
            <person name="Ohm R.A."/>
            <person name="Patyshakuliyeva A."/>
            <person name="Rokas A."/>
            <person name="Ruiz-Duenas F.J."/>
            <person name="Sabat G."/>
            <person name="Salamov A."/>
            <person name="Samejima M."/>
            <person name="Schmutz J."/>
            <person name="Slot J.C."/>
            <person name="St John F."/>
            <person name="Stenlid J."/>
            <person name="Sun H."/>
            <person name="Sun S."/>
            <person name="Syed K."/>
            <person name="Tsang A."/>
            <person name="Wiebenga A."/>
            <person name="Young D."/>
            <person name="Pisabarro A."/>
            <person name="Eastwood D.C."/>
            <person name="Martin F."/>
            <person name="Cullen D."/>
            <person name="Grigoriev I.V."/>
            <person name="Hibbett D.S."/>
        </authorList>
    </citation>
    <scope>NUCLEOTIDE SEQUENCE [LARGE SCALE GENOMIC DNA]</scope>
    <source>
        <strain evidence="4">RWD-64-598 SS2</strain>
    </source>
</reference>
<keyword evidence="1" id="KW-0663">Pyridoxal phosphate</keyword>
<sequence>MFFSAPDSTLGATGVNSSVHLSERGLARLKAILEDTTSIMHYLPERYYDPVHNRDGMIVMGVAENQLMTEDFNNYIKQHFALEKDHFRYREFLRCTNLTLQRGFVTNTDQALPLYINDTFSPLEPVTSENSVVGPGVGTLITEFFWQICDVGELALVTALNAVEIPPEVDPLSPEVVSYLEQRIKEEKQKPIRALILCNPHNPLGRVYPKETIIAYAKLAEKYDLHLLVDEIYGNQVYSSKVVPHPPPFVSILSLNLKELAGCNPARVHVVAGPPKDFGASGLRIGIFVSQNPALIKLLQASMMGNAISNSTDAIFTTALMDREWRNNFLAENKKRVGEAYDRVHAWCTKFGIPILESYAGQFAVLDLTERLNQLFPHMSALEQRTAAIKDMAKANVLMWHTGKDQVPTRFRMVFVCEPEILTLALRRLENAFQLKSVNGEN</sequence>
<dbReference type="AlphaFoldDB" id="A0A5M3MX54"/>
<dbReference type="SUPFAM" id="SSF53383">
    <property type="entry name" value="PLP-dependent transferases"/>
    <property type="match status" value="1"/>
</dbReference>
<dbReference type="PANTHER" id="PTHR43795:SF39">
    <property type="entry name" value="AMINOTRANSFERASE CLASS I_CLASSII DOMAIN-CONTAINING PROTEIN"/>
    <property type="match status" value="1"/>
</dbReference>
<name>A0A5M3MX54_CONPW</name>
<dbReference type="InterPro" id="IPR015422">
    <property type="entry name" value="PyrdxlP-dep_Trfase_small"/>
</dbReference>
<protein>
    <submittedName>
        <fullName evidence="3">PLP-dependent transferase</fullName>
    </submittedName>
</protein>
<dbReference type="Gene3D" id="3.40.640.10">
    <property type="entry name" value="Type I PLP-dependent aspartate aminotransferase-like (Major domain)"/>
    <property type="match status" value="1"/>
</dbReference>
<accession>A0A5M3MX54</accession>
<keyword evidence="4" id="KW-1185">Reference proteome</keyword>
<dbReference type="PANTHER" id="PTHR43795">
    <property type="entry name" value="BIFUNCTIONAL ASPARTATE AMINOTRANSFERASE AND GLUTAMATE/ASPARTATE-PREPHENATE AMINOTRANSFERASE-RELATED"/>
    <property type="match status" value="1"/>
</dbReference>
<organism evidence="3 4">
    <name type="scientific">Coniophora puteana (strain RWD-64-598)</name>
    <name type="common">Brown rot fungus</name>
    <dbReference type="NCBI Taxonomy" id="741705"/>
    <lineage>
        <taxon>Eukaryota</taxon>
        <taxon>Fungi</taxon>
        <taxon>Dikarya</taxon>
        <taxon>Basidiomycota</taxon>
        <taxon>Agaricomycotina</taxon>
        <taxon>Agaricomycetes</taxon>
        <taxon>Agaricomycetidae</taxon>
        <taxon>Boletales</taxon>
        <taxon>Coniophorineae</taxon>
        <taxon>Coniophoraceae</taxon>
        <taxon>Coniophora</taxon>
    </lineage>
</organism>
<dbReference type="Proteomes" id="UP000053558">
    <property type="component" value="Unassembled WGS sequence"/>
</dbReference>
<dbReference type="GO" id="GO:0030170">
    <property type="term" value="F:pyridoxal phosphate binding"/>
    <property type="evidence" value="ECO:0007669"/>
    <property type="project" value="InterPro"/>
</dbReference>
<dbReference type="GO" id="GO:0008483">
    <property type="term" value="F:transaminase activity"/>
    <property type="evidence" value="ECO:0007669"/>
    <property type="project" value="TreeGrafter"/>
</dbReference>
<comment type="caution">
    <text evidence="3">The sequence shown here is derived from an EMBL/GenBank/DDBJ whole genome shotgun (WGS) entry which is preliminary data.</text>
</comment>
<dbReference type="InterPro" id="IPR015421">
    <property type="entry name" value="PyrdxlP-dep_Trfase_major"/>
</dbReference>
<dbReference type="RefSeq" id="XP_007765645.1">
    <property type="nucleotide sequence ID" value="XM_007767455.1"/>
</dbReference>
<dbReference type="Pfam" id="PF00155">
    <property type="entry name" value="Aminotran_1_2"/>
    <property type="match status" value="1"/>
</dbReference>
<dbReference type="OMA" id="KIPWRYA"/>
<keyword evidence="3" id="KW-0808">Transferase</keyword>
<dbReference type="CDD" id="cd00609">
    <property type="entry name" value="AAT_like"/>
    <property type="match status" value="1"/>
</dbReference>